<feature type="domain" description="ChsH2 rubredoxin-like zinc ribbon" evidence="2">
    <location>
        <begin position="16"/>
        <end position="46"/>
    </location>
</feature>
<comment type="caution">
    <text evidence="3">The sequence shown here is derived from an EMBL/GenBank/DDBJ whole genome shotgun (WGS) entry which is preliminary data.</text>
</comment>
<accession>A0A0Q2LKX2</accession>
<dbReference type="PANTHER" id="PTHR34075">
    <property type="entry name" value="BLR3430 PROTEIN"/>
    <property type="match status" value="1"/>
</dbReference>
<evidence type="ECO:0000259" key="2">
    <source>
        <dbReference type="Pfam" id="PF12172"/>
    </source>
</evidence>
<proteinExistence type="predicted"/>
<organism evidence="3 4">
    <name type="scientific">Mycobacterium gordonae</name>
    <dbReference type="NCBI Taxonomy" id="1778"/>
    <lineage>
        <taxon>Bacteria</taxon>
        <taxon>Bacillati</taxon>
        <taxon>Actinomycetota</taxon>
        <taxon>Actinomycetes</taxon>
        <taxon>Mycobacteriales</taxon>
        <taxon>Mycobacteriaceae</taxon>
        <taxon>Mycobacterium</taxon>
    </lineage>
</organism>
<sequence>MQKALAPEISTWPDANPQLIGSRCGSCEATTFPVQRYCPRCSRSEMTEVLLPRRGTLVAWTTQGFPPGAPYAGPVGKDFVPFGVGLVQLGDVIRVEGRLTESDPAKLEFGQEVELTMVPLNRDGDGAEIMTFAFQPVAATGA</sequence>
<dbReference type="InterPro" id="IPR052513">
    <property type="entry name" value="Thioester_dehydratase-like"/>
</dbReference>
<dbReference type="RefSeq" id="WP_055580595.1">
    <property type="nucleotide sequence ID" value="NZ_LKTM01000350.1"/>
</dbReference>
<evidence type="ECO:0000313" key="3">
    <source>
        <dbReference type="EMBL" id="KQH76490.1"/>
    </source>
</evidence>
<name>A0A0Q2LKX2_MYCGO</name>
<gene>
    <name evidence="3" type="ORF">AO501_28065</name>
</gene>
<reference evidence="3 4" key="1">
    <citation type="submission" date="2015-10" db="EMBL/GenBank/DDBJ databases">
        <title>Mycobacterium gordonae draft genome assembly.</title>
        <authorList>
            <person name="Ustinova V."/>
            <person name="Smirnova T."/>
            <person name="Blagodatskikh K."/>
            <person name="Varlamov D."/>
            <person name="Larionova E."/>
            <person name="Chernousova L."/>
        </authorList>
    </citation>
    <scope>NUCLEOTIDE SEQUENCE [LARGE SCALE GENOMIC DNA]</scope>
    <source>
        <strain evidence="3 4">CTRI 14-8773</strain>
    </source>
</reference>
<dbReference type="PANTHER" id="PTHR34075:SF5">
    <property type="entry name" value="BLR3430 PROTEIN"/>
    <property type="match status" value="1"/>
</dbReference>
<dbReference type="InterPro" id="IPR002878">
    <property type="entry name" value="ChsH2_C"/>
</dbReference>
<dbReference type="Pfam" id="PF01796">
    <property type="entry name" value="OB_ChsH2_C"/>
    <property type="match status" value="1"/>
</dbReference>
<dbReference type="Gene3D" id="6.10.30.10">
    <property type="match status" value="1"/>
</dbReference>
<dbReference type="AlphaFoldDB" id="A0A0Q2LKX2"/>
<dbReference type="STRING" id="1778.A9W97_19880"/>
<dbReference type="InterPro" id="IPR022002">
    <property type="entry name" value="ChsH2_Znr"/>
</dbReference>
<feature type="domain" description="ChsH2 C-terminal OB-fold" evidence="1">
    <location>
        <begin position="49"/>
        <end position="117"/>
    </location>
</feature>
<dbReference type="OrthoDB" id="4714412at2"/>
<dbReference type="Proteomes" id="UP000051677">
    <property type="component" value="Unassembled WGS sequence"/>
</dbReference>
<protein>
    <submittedName>
        <fullName evidence="3">DNA-binding protein</fullName>
    </submittedName>
</protein>
<evidence type="ECO:0000259" key="1">
    <source>
        <dbReference type="Pfam" id="PF01796"/>
    </source>
</evidence>
<dbReference type="GO" id="GO:0003677">
    <property type="term" value="F:DNA binding"/>
    <property type="evidence" value="ECO:0007669"/>
    <property type="project" value="UniProtKB-KW"/>
</dbReference>
<dbReference type="InterPro" id="IPR012340">
    <property type="entry name" value="NA-bd_OB-fold"/>
</dbReference>
<dbReference type="SUPFAM" id="SSF50249">
    <property type="entry name" value="Nucleic acid-binding proteins"/>
    <property type="match status" value="1"/>
</dbReference>
<evidence type="ECO:0000313" key="4">
    <source>
        <dbReference type="Proteomes" id="UP000051677"/>
    </source>
</evidence>
<dbReference type="EMBL" id="LKTM01000350">
    <property type="protein sequence ID" value="KQH76490.1"/>
    <property type="molecule type" value="Genomic_DNA"/>
</dbReference>
<dbReference type="Pfam" id="PF12172">
    <property type="entry name" value="zf-ChsH2"/>
    <property type="match status" value="1"/>
</dbReference>
<keyword evidence="3" id="KW-0238">DNA-binding</keyword>